<feature type="region of interest" description="Disordered" evidence="2">
    <location>
        <begin position="622"/>
        <end position="701"/>
    </location>
</feature>
<dbReference type="SUPFAM" id="SSF57756">
    <property type="entry name" value="Retrovirus zinc finger-like domains"/>
    <property type="match status" value="1"/>
</dbReference>
<dbReference type="EnsemblMetazoa" id="AALFPA23_009018.R12347">
    <property type="protein sequence ID" value="AALFPA23_009018.P12347"/>
    <property type="gene ID" value="AALFPA23_009018"/>
</dbReference>
<keyword evidence="5" id="KW-1185">Reference proteome</keyword>
<feature type="compositionally biased region" description="Basic and acidic residues" evidence="2">
    <location>
        <begin position="429"/>
        <end position="444"/>
    </location>
</feature>
<dbReference type="Proteomes" id="UP000069940">
    <property type="component" value="Unassembled WGS sequence"/>
</dbReference>
<dbReference type="InterPro" id="IPR001878">
    <property type="entry name" value="Znf_CCHC"/>
</dbReference>
<sequence>MAHKFPRADHLTTEEVDYELTIRDRAADIRSDLDAKQRLLRNLFFVDAKEGREYGSKCTIDQMFEFILGQVEAIEKQLEKGPDDRCISRLKHYALRVERLQAQSPQGEELKNQLEREVNRLLNKFSSKKTSEDKHAKKSEENKGTNAGLKGIEELLNQEKEKSKEAGAESLSLMKQNVVTGQHERLEENVEAKLRSALEEKTAKEKFYLQKIQQLEAKLEKFCQIVERQSVLEHAYPMLSTPEVARTLPVPSNKTDNIHTGQQERISQTEQVTANMVSRSNRNWNNQSQTEQVECRREMEEDPRTGNNNRLYSVWREENDRMGDERRRHEQEFQSWRRSATGYEDEYERNEMIGRGREGVTNFPGYGGPRQLDTNHRNEFSRINENQQPYIGRLSAIQQPNDDESIPDDFRREHRANRQPEARSQNRYARSEDLDNGSRGDHSGNRSYQRNIEAEIINADRRMEKWHLTFSGDGRQRSLEDFLHKVRRLARMDRISDGILLQRIHTILRGEAYDWYLCYADEFLDWADFEERIRYMYGNPNKDQGNRQKIYERKQQRNETFLTFKMEVERLNKLLSTPLDQTRLFEIIWDNMRPHYRSRLACRTVRDLRMLEYYAYRIDANDPTFRGHREGPNRPTGNVHNIEAENESSDSHSIYSDSEEVNALDRRFNRDRRSKDDRRQTERKVSETPTQPQTVQQPAQQTLRETSQMLCWNCGKTGHMWRYCREEKRIFCYVCGTPGKTSVNCPNHPRSSQQVMSGN</sequence>
<dbReference type="InterPro" id="IPR036875">
    <property type="entry name" value="Znf_CCHC_sf"/>
</dbReference>
<feature type="region of interest" description="Disordered" evidence="2">
    <location>
        <begin position="247"/>
        <end position="270"/>
    </location>
</feature>
<feature type="compositionally biased region" description="Basic and acidic residues" evidence="2">
    <location>
        <begin position="663"/>
        <end position="686"/>
    </location>
</feature>
<evidence type="ECO:0000256" key="2">
    <source>
        <dbReference type="SAM" id="MobiDB-lite"/>
    </source>
</evidence>
<dbReference type="SMART" id="SM00343">
    <property type="entry name" value="ZnF_C2HC"/>
    <property type="match status" value="2"/>
</dbReference>
<protein>
    <recommendedName>
        <fullName evidence="3">CCHC-type domain-containing protein</fullName>
    </recommendedName>
</protein>
<feature type="compositionally biased region" description="Low complexity" evidence="2">
    <location>
        <begin position="688"/>
        <end position="701"/>
    </location>
</feature>
<evidence type="ECO:0000313" key="5">
    <source>
        <dbReference type="Proteomes" id="UP000069940"/>
    </source>
</evidence>
<accession>A0ABM1YGV2</accession>
<dbReference type="GeneID" id="134292109"/>
<dbReference type="RefSeq" id="XP_062716852.1">
    <property type="nucleotide sequence ID" value="XM_062860868.1"/>
</dbReference>
<organism evidence="4 5">
    <name type="scientific">Aedes albopictus</name>
    <name type="common">Asian tiger mosquito</name>
    <name type="synonym">Stegomyia albopicta</name>
    <dbReference type="NCBI Taxonomy" id="7160"/>
    <lineage>
        <taxon>Eukaryota</taxon>
        <taxon>Metazoa</taxon>
        <taxon>Ecdysozoa</taxon>
        <taxon>Arthropoda</taxon>
        <taxon>Hexapoda</taxon>
        <taxon>Insecta</taxon>
        <taxon>Pterygota</taxon>
        <taxon>Neoptera</taxon>
        <taxon>Endopterygota</taxon>
        <taxon>Diptera</taxon>
        <taxon>Nematocera</taxon>
        <taxon>Culicoidea</taxon>
        <taxon>Culicidae</taxon>
        <taxon>Culicinae</taxon>
        <taxon>Aedini</taxon>
        <taxon>Aedes</taxon>
        <taxon>Stegomyia</taxon>
    </lineage>
</organism>
<feature type="compositionally biased region" description="Basic and acidic residues" evidence="2">
    <location>
        <begin position="129"/>
        <end position="143"/>
    </location>
</feature>
<keyword evidence="1" id="KW-0862">Zinc</keyword>
<reference evidence="5" key="1">
    <citation type="journal article" date="2015" name="Proc. Natl. Acad. Sci. U.S.A.">
        <title>Genome sequence of the Asian Tiger mosquito, Aedes albopictus, reveals insights into its biology, genetics, and evolution.</title>
        <authorList>
            <person name="Chen X.G."/>
            <person name="Jiang X."/>
            <person name="Gu J."/>
            <person name="Xu M."/>
            <person name="Wu Y."/>
            <person name="Deng Y."/>
            <person name="Zhang C."/>
            <person name="Bonizzoni M."/>
            <person name="Dermauw W."/>
            <person name="Vontas J."/>
            <person name="Armbruster P."/>
            <person name="Huang X."/>
            <person name="Yang Y."/>
            <person name="Zhang H."/>
            <person name="He W."/>
            <person name="Peng H."/>
            <person name="Liu Y."/>
            <person name="Wu K."/>
            <person name="Chen J."/>
            <person name="Lirakis M."/>
            <person name="Topalis P."/>
            <person name="Van Leeuwen T."/>
            <person name="Hall A.B."/>
            <person name="Jiang X."/>
            <person name="Thorpe C."/>
            <person name="Mueller R.L."/>
            <person name="Sun C."/>
            <person name="Waterhouse R.M."/>
            <person name="Yan G."/>
            <person name="Tu Z.J."/>
            <person name="Fang X."/>
            <person name="James A.A."/>
        </authorList>
    </citation>
    <scope>NUCLEOTIDE SEQUENCE [LARGE SCALE GENOMIC DNA]</scope>
    <source>
        <strain evidence="5">Foshan</strain>
    </source>
</reference>
<feature type="region of interest" description="Disordered" evidence="2">
    <location>
        <begin position="125"/>
        <end position="150"/>
    </location>
</feature>
<dbReference type="PROSITE" id="PS50158">
    <property type="entry name" value="ZF_CCHC"/>
    <property type="match status" value="1"/>
</dbReference>
<feature type="domain" description="CCHC-type" evidence="3">
    <location>
        <begin position="711"/>
        <end position="726"/>
    </location>
</feature>
<feature type="region of interest" description="Disordered" evidence="2">
    <location>
        <begin position="396"/>
        <end position="451"/>
    </location>
</feature>
<keyword evidence="1" id="KW-0479">Metal-binding</keyword>
<reference evidence="4" key="2">
    <citation type="submission" date="2025-05" db="UniProtKB">
        <authorList>
            <consortium name="EnsemblMetazoa"/>
        </authorList>
    </citation>
    <scope>IDENTIFICATION</scope>
    <source>
        <strain evidence="4">Foshan</strain>
    </source>
</reference>
<name>A0ABM1YGV2_AEDAL</name>
<feature type="region of interest" description="Disordered" evidence="2">
    <location>
        <begin position="356"/>
        <end position="375"/>
    </location>
</feature>
<feature type="compositionally biased region" description="Polar residues" evidence="2">
    <location>
        <begin position="250"/>
        <end position="270"/>
    </location>
</feature>
<feature type="compositionally biased region" description="Basic and acidic residues" evidence="2">
    <location>
        <begin position="408"/>
        <end position="421"/>
    </location>
</feature>
<proteinExistence type="predicted"/>
<dbReference type="Gene3D" id="4.10.60.10">
    <property type="entry name" value="Zinc finger, CCHC-type"/>
    <property type="match status" value="1"/>
</dbReference>
<evidence type="ECO:0000259" key="3">
    <source>
        <dbReference type="PROSITE" id="PS50158"/>
    </source>
</evidence>
<evidence type="ECO:0000256" key="1">
    <source>
        <dbReference type="PROSITE-ProRule" id="PRU00047"/>
    </source>
</evidence>
<keyword evidence="1" id="KW-0863">Zinc-finger</keyword>
<evidence type="ECO:0000313" key="4">
    <source>
        <dbReference type="EnsemblMetazoa" id="AALFPA23_009018.P12347"/>
    </source>
</evidence>